<dbReference type="EMBL" id="FZQP02000904">
    <property type="protein sequence ID" value="VVC90937.1"/>
    <property type="molecule type" value="Genomic_DNA"/>
</dbReference>
<dbReference type="GO" id="GO:0005886">
    <property type="term" value="C:plasma membrane"/>
    <property type="evidence" value="ECO:0007669"/>
    <property type="project" value="UniProtKB-SubCell"/>
</dbReference>
<keyword evidence="4 7" id="KW-1133">Transmembrane helix</keyword>
<evidence type="ECO:0000256" key="5">
    <source>
        <dbReference type="ARBA" id="ARBA00023136"/>
    </source>
</evidence>
<feature type="transmembrane region" description="Helical" evidence="7">
    <location>
        <begin position="50"/>
        <end position="71"/>
    </location>
</feature>
<evidence type="ECO:0000256" key="3">
    <source>
        <dbReference type="ARBA" id="ARBA00022692"/>
    </source>
</evidence>
<proteinExistence type="inferred from homology"/>
<keyword evidence="6" id="KW-0325">Glycoprotein</keyword>
<evidence type="ECO:0000256" key="4">
    <source>
        <dbReference type="ARBA" id="ARBA00022989"/>
    </source>
</evidence>
<dbReference type="Pfam" id="PF04515">
    <property type="entry name" value="Choline_transpo"/>
    <property type="match status" value="1"/>
</dbReference>
<evidence type="ECO:0000256" key="7">
    <source>
        <dbReference type="RuleBase" id="RU368066"/>
    </source>
</evidence>
<evidence type="ECO:0000313" key="9">
    <source>
        <dbReference type="Proteomes" id="UP000324832"/>
    </source>
</evidence>
<comment type="subcellular location">
    <subcellularLocation>
        <location evidence="7">Cell membrane</location>
        <topology evidence="7">Multi-pass membrane protein</topology>
    </subcellularLocation>
    <subcellularLocation>
        <location evidence="1">Membrane</location>
        <topology evidence="1">Multi-pass membrane protein</topology>
    </subcellularLocation>
</comment>
<dbReference type="Proteomes" id="UP000324832">
    <property type="component" value="Unassembled WGS sequence"/>
</dbReference>
<dbReference type="PANTHER" id="PTHR12385:SF14">
    <property type="entry name" value="CHOLINE TRANSPORTER-LIKE 2"/>
    <property type="match status" value="1"/>
</dbReference>
<gene>
    <name evidence="8" type="ORF">LSINAPIS_LOCUS3743</name>
</gene>
<keyword evidence="5 7" id="KW-0472">Membrane</keyword>
<dbReference type="InterPro" id="IPR007603">
    <property type="entry name" value="Choline_transptr-like"/>
</dbReference>
<comment type="caution">
    <text evidence="7">Lacks conserved residue(s) required for the propagation of feature annotation.</text>
</comment>
<comment type="function">
    <text evidence="7">Choline transporter.</text>
</comment>
<name>A0A5E4Q0U9_9NEOP</name>
<protein>
    <recommendedName>
        <fullName evidence="7">Choline transporter-like protein</fullName>
    </recommendedName>
</protein>
<evidence type="ECO:0000313" key="8">
    <source>
        <dbReference type="EMBL" id="VVC90937.1"/>
    </source>
</evidence>
<accession>A0A5E4Q0U9</accession>
<evidence type="ECO:0000256" key="2">
    <source>
        <dbReference type="ARBA" id="ARBA00007168"/>
    </source>
</evidence>
<feature type="transmembrane region" description="Helical" evidence="7">
    <location>
        <begin position="7"/>
        <end position="30"/>
    </location>
</feature>
<dbReference type="PANTHER" id="PTHR12385">
    <property type="entry name" value="CHOLINE TRANSPORTER-LIKE (SLC FAMILY 44)"/>
    <property type="match status" value="1"/>
</dbReference>
<evidence type="ECO:0000256" key="1">
    <source>
        <dbReference type="ARBA" id="ARBA00004141"/>
    </source>
</evidence>
<reference evidence="8 9" key="1">
    <citation type="submission" date="2017-07" db="EMBL/GenBank/DDBJ databases">
        <authorList>
            <person name="Talla V."/>
            <person name="Backstrom N."/>
        </authorList>
    </citation>
    <scope>NUCLEOTIDE SEQUENCE [LARGE SCALE GENOMIC DNA]</scope>
</reference>
<dbReference type="GO" id="GO:0022857">
    <property type="term" value="F:transmembrane transporter activity"/>
    <property type="evidence" value="ECO:0007669"/>
    <property type="project" value="UniProtKB-UniRule"/>
</dbReference>
<comment type="similarity">
    <text evidence="2 7">Belongs to the CTL (choline transporter-like) family.</text>
</comment>
<organism evidence="8 9">
    <name type="scientific">Leptidea sinapis</name>
    <dbReference type="NCBI Taxonomy" id="189913"/>
    <lineage>
        <taxon>Eukaryota</taxon>
        <taxon>Metazoa</taxon>
        <taxon>Ecdysozoa</taxon>
        <taxon>Arthropoda</taxon>
        <taxon>Hexapoda</taxon>
        <taxon>Insecta</taxon>
        <taxon>Pterygota</taxon>
        <taxon>Neoptera</taxon>
        <taxon>Endopterygota</taxon>
        <taxon>Lepidoptera</taxon>
        <taxon>Glossata</taxon>
        <taxon>Ditrysia</taxon>
        <taxon>Papilionoidea</taxon>
        <taxon>Pieridae</taxon>
        <taxon>Dismorphiinae</taxon>
        <taxon>Leptidea</taxon>
    </lineage>
</organism>
<keyword evidence="3 7" id="KW-0812">Transmembrane</keyword>
<dbReference type="AlphaFoldDB" id="A0A5E4Q0U9"/>
<evidence type="ECO:0000256" key="6">
    <source>
        <dbReference type="ARBA" id="ARBA00023180"/>
    </source>
</evidence>
<sequence length="96" mass="11266">MRNIVRVVADFIFFLSKLLISVGVGFAVFYLLEWNYVYEVTKGQRLHYNYVPAIILSVATYLVSTVFFNVYSMAVDTLFLCFQTVFYVEKSYENTR</sequence>
<keyword evidence="9" id="KW-1185">Reference proteome</keyword>